<sequence>MLEVKAESDELSENSKGQVEAHVRVQANAPENAEFYIVVQGSDLTHVTAAKRGDDGRSLCYTVPGHALVEVASVTPYFYAEDQVNPCEGEASLGYIRDAAQQAAEYLSANREQLGPHSYLEVLKRFSTQAADEEPFALGSDSDEEDMRLGQRSADEAGLRRLDEKITQALANMDYPQQWKDTDSEPREAAVLHPKETLLHLAVRLGLVHLSRFLIHQPRGQRALTLPNQEGDTPLQLAQRDGQHAMFRVLAAPPAGGPAPGVCCVWADSSCMLRFCPATDSLTLTVRRTSTPPPQDAIITLRDKLADHSILKRINMLKADSEVDKTGTKEFLPRDEGISTELRVEEHTLGDNVFDEQLVLSLDDDDDEDEYTSSLSVWLQVASTMTQESALSLGQSRNGVRNGDAPPPPSLACLPAVPSPDSPGSDNCRSPAKRKQSLGFKKNFEEDAQMFQVFAKDEEADLQYSVSGVTRGSTGTDSGLWDTVDSDDFLAATDSPPPYSEEFFLPSLPCSPPLSLADQALARLKSPTSSESTNEREHSPMETCDLSPSLVALELDSEEDSTEPKSPPSPLLSDVQKSEEKSEASRPPHDLTCTRSQSASSACEPSTKELGDQGIRPRSYSYSSSKMSLRPARFARDNHTSDISPGQEIRFRKRAQSADDEDSMELAESLQHLTLSEFLKEIEEEELDKYNIPTKVESEKYKVIRTFSFLKSRMSSTRNKTKGKGKDREAKDRQPNGHRFNTGSCLGPNMCVVCDKPASGKDLLHCSSCTAIVHKGCKDSVPPCLKKLQDKYAVTTAKNKTASLPQNFTVRDSPPLCVPVSSSLPVMKETAESCLLSGSFTNSDSRLSEGSETECDGWKANSQSEELLQTPVSSTSTDSSFGEDCVDACIHDDISADAVDYEAESWSLTVEHKFCKKQEKRAVKRQDVIFELMQTELHHLQTLHIMAEVFRRGMREEVQLDAEALDRVFPCLDQLLLLHHAFFSAMKERRQSSAQPQGHSNYLIQRVGDVLLQQFSDESSVKMKQVYGEFCSHHNEAVSFFKELQQHNKRFQNFVKQQGNNSLVRRREIPECILLVTQRITKYPVLLERILQYTQEGTEEHADLSRALAQIREVIAAVNLSVSEYEQHQQLQEVWNRTENRSAAKLKNGHTFRKQDMMKPGQMLKHQGLLLWKTATGRLKDVLALLLTDALIFLQEKDQKYTFAAVDQKPPVIALQKLIVREVANEERGMFLISASAAGPEMYEVHTSSKEERNTWMRLIREAVESCPEEEEEYTSGSEEEKRAAEARIQKIHKLQESLLSQDQRICGSLEEKLQLYAALSALRGRGGASLLDPRLLVQPLSEEPPQAALLLAAALQEAKNLNATLSSKACSPSSPSPDSDTDSVFPVSSTAPAPPPSESEASPKTPGAGEGSWTGGFLLQAPCGLPKPDGNDIDLKVALSVQSLTQLLYSLQAAVTIQDSCFEVQRLLLQETGRPSPRAQRTHLPSIRGNALQEQEKQRNLEKRKEEVVAARRLQDRLRQEKDRWERECQARESQQGEQESRLEERERQCHLEMERLKRERGELDEQLEEYQQSLERLREGQRSVERERERLDHQQTLLQTWRHSRQSSLPTGTPHMVIPLDGTQESTQSRDLAGNGSVFVNEAAFTSSAINNRKGRHKRDDPSAHNCLNSLLAKSNSRPPPGAKTPHSPHADPQGWTTGTGYLYSPAGRLELQHSARDPHSYIGDTWPSTANGADPYPLLSHPADPQLDLRALVSLETDSGGEEGCEETIVYL</sequence>
<name>A0ACB9WTL2_CHAAC</name>
<evidence type="ECO:0000313" key="1">
    <source>
        <dbReference type="EMBL" id="KAI4817000.1"/>
    </source>
</evidence>
<comment type="caution">
    <text evidence="1">The sequence shown here is derived from an EMBL/GenBank/DDBJ whole genome shotgun (WGS) entry which is preliminary data.</text>
</comment>
<reference evidence="1" key="1">
    <citation type="submission" date="2022-05" db="EMBL/GenBank/DDBJ databases">
        <title>Chromosome-level genome of Chaenocephalus aceratus.</title>
        <authorList>
            <person name="Park H."/>
        </authorList>
    </citation>
    <scope>NUCLEOTIDE SEQUENCE</scope>
    <source>
        <strain evidence="1">KU_202001</strain>
    </source>
</reference>
<proteinExistence type="predicted"/>
<dbReference type="EMBL" id="CM043796">
    <property type="protein sequence ID" value="KAI4817000.1"/>
    <property type="molecule type" value="Genomic_DNA"/>
</dbReference>
<keyword evidence="2" id="KW-1185">Reference proteome</keyword>
<protein>
    <submittedName>
        <fullName evidence="1">Uncharacterized protein</fullName>
    </submittedName>
</protein>
<organism evidence="1 2">
    <name type="scientific">Chaenocephalus aceratus</name>
    <name type="common">Blackfin icefish</name>
    <name type="synonym">Chaenichthys aceratus</name>
    <dbReference type="NCBI Taxonomy" id="36190"/>
    <lineage>
        <taxon>Eukaryota</taxon>
        <taxon>Metazoa</taxon>
        <taxon>Chordata</taxon>
        <taxon>Craniata</taxon>
        <taxon>Vertebrata</taxon>
        <taxon>Euteleostomi</taxon>
        <taxon>Actinopterygii</taxon>
        <taxon>Neopterygii</taxon>
        <taxon>Teleostei</taxon>
        <taxon>Neoteleostei</taxon>
        <taxon>Acanthomorphata</taxon>
        <taxon>Eupercaria</taxon>
        <taxon>Perciformes</taxon>
        <taxon>Notothenioidei</taxon>
        <taxon>Channichthyidae</taxon>
        <taxon>Chaenocephalus</taxon>
    </lineage>
</organism>
<dbReference type="Proteomes" id="UP001057452">
    <property type="component" value="Chromosome 12"/>
</dbReference>
<accession>A0ACB9WTL2</accession>
<evidence type="ECO:0000313" key="2">
    <source>
        <dbReference type="Proteomes" id="UP001057452"/>
    </source>
</evidence>
<gene>
    <name evidence="1" type="ORF">KUCAC02_009295</name>
</gene>